<evidence type="ECO:0000313" key="2">
    <source>
        <dbReference type="Proteomes" id="UP000066203"/>
    </source>
</evidence>
<dbReference type="EMBL" id="AP014938">
    <property type="protein sequence ID" value="BAS20372.1"/>
    <property type="molecule type" value="Genomic_DNA"/>
</dbReference>
<reference evidence="2" key="1">
    <citation type="submission" date="2015-08" db="EMBL/GenBank/DDBJ databases">
        <title>Complete genome sequence of Rothia mucilaginosa strain NUM-Rm6536.</title>
        <authorList>
            <person name="Nambu T."/>
        </authorList>
    </citation>
    <scope>NUCLEOTIDE SEQUENCE [LARGE SCALE GENOMIC DNA]</scope>
    <source>
        <strain evidence="2">NUM-Rm6536</strain>
    </source>
</reference>
<dbReference type="AlphaFoldDB" id="A0A0K2S0M0"/>
<name>A0A0K2S0M0_9MICC</name>
<gene>
    <name evidence="1" type="ORF">RM6536_1125</name>
</gene>
<proteinExistence type="predicted"/>
<accession>A0A0K2S0M0</accession>
<organism evidence="1">
    <name type="scientific">Rothia mucilaginosa</name>
    <dbReference type="NCBI Taxonomy" id="43675"/>
    <lineage>
        <taxon>Bacteria</taxon>
        <taxon>Bacillati</taxon>
        <taxon>Actinomycetota</taxon>
        <taxon>Actinomycetes</taxon>
        <taxon>Micrococcales</taxon>
        <taxon>Micrococcaceae</taxon>
        <taxon>Rothia</taxon>
    </lineage>
</organism>
<dbReference type="Proteomes" id="UP000066203">
    <property type="component" value="Chromosome"/>
</dbReference>
<dbReference type="PATRIC" id="fig|43675.28.peg.1157"/>
<protein>
    <submittedName>
        <fullName evidence="1">Uncharacterized protein</fullName>
    </submittedName>
</protein>
<evidence type="ECO:0000313" key="1">
    <source>
        <dbReference type="EMBL" id="BAS20372.1"/>
    </source>
</evidence>
<sequence length="62" mass="7109">MGNVWVISSHHTAPLPRCRALGERHHNALQPLSSEAQGGHSGRYRHLPRRWHISRLLQEKKG</sequence>